<dbReference type="AlphaFoldDB" id="A0A6J4L1F4"/>
<dbReference type="EMBL" id="CADCUI010000001">
    <property type="protein sequence ID" value="CAA9320303.1"/>
    <property type="molecule type" value="Genomic_DNA"/>
</dbReference>
<protein>
    <submittedName>
        <fullName evidence="2">Quinone oxidoreductase</fullName>
        <ecNumber evidence="2">1.6.5.5</ecNumber>
    </submittedName>
</protein>
<feature type="non-terminal residue" evidence="2">
    <location>
        <position position="330"/>
    </location>
</feature>
<keyword evidence="2" id="KW-0560">Oxidoreductase</keyword>
<evidence type="ECO:0000256" key="1">
    <source>
        <dbReference type="SAM" id="MobiDB-lite"/>
    </source>
</evidence>
<feature type="non-terminal residue" evidence="2">
    <location>
        <position position="1"/>
    </location>
</feature>
<sequence length="330" mass="35661">ARDRRLRARRTRSPDLHRPARAGAGSRRGRRRGRGHGRQPCRPPATARSLPATARSQRHPGAGVQRLGLRAGGGSGRLAGRRPRLRSAVGGRVRRARERSCWAADAGAGRARRPDRGRAPRGGLHGVVERRDGGAPPAPGDAPRPRRSRRHRHLRRPAGACPGIHRHRHRRLGREAGCVPAARGGRGGELPRAGLRRGGPRGDRRPRSRRHPRQHGCGLSRAQRRRARSRGAAGGHRDAGRLEGRARSRAAPRQARCGHRHRAAVAPDRPEGRDLRGGPGAGVAAGRGRRGRADRARPVPALRGSRGARRGGGRQEHRQGPAHPAVRTGL</sequence>
<feature type="compositionally biased region" description="Basic and acidic residues" evidence="1">
    <location>
        <begin position="235"/>
        <end position="246"/>
    </location>
</feature>
<name>A0A6J4L1F4_9ACTN</name>
<reference evidence="2" key="1">
    <citation type="submission" date="2020-02" db="EMBL/GenBank/DDBJ databases">
        <authorList>
            <person name="Meier V. D."/>
        </authorList>
    </citation>
    <scope>NUCLEOTIDE SEQUENCE</scope>
    <source>
        <strain evidence="2">AVDCRST_MAG34</strain>
    </source>
</reference>
<feature type="region of interest" description="Disordered" evidence="1">
    <location>
        <begin position="105"/>
        <end position="330"/>
    </location>
</feature>
<proteinExistence type="predicted"/>
<evidence type="ECO:0000313" key="2">
    <source>
        <dbReference type="EMBL" id="CAA9320303.1"/>
    </source>
</evidence>
<feature type="compositionally biased region" description="Basic residues" evidence="1">
    <location>
        <begin position="27"/>
        <end position="39"/>
    </location>
</feature>
<gene>
    <name evidence="2" type="ORF">AVDCRST_MAG34-1392</name>
</gene>
<dbReference type="EC" id="1.6.5.5" evidence="2"/>
<accession>A0A6J4L1F4</accession>
<dbReference type="GO" id="GO:0003960">
    <property type="term" value="F:quinone reductase (NADPH) activity"/>
    <property type="evidence" value="ECO:0007669"/>
    <property type="project" value="UniProtKB-EC"/>
</dbReference>
<feature type="compositionally biased region" description="Basic residues" evidence="1">
    <location>
        <begin position="145"/>
        <end position="156"/>
    </location>
</feature>
<feature type="compositionally biased region" description="Basic residues" evidence="1">
    <location>
        <begin position="1"/>
        <end position="11"/>
    </location>
</feature>
<feature type="region of interest" description="Disordered" evidence="1">
    <location>
        <begin position="1"/>
        <end position="92"/>
    </location>
</feature>
<organism evidence="2">
    <name type="scientific">uncultured Nocardioidaceae bacterium</name>
    <dbReference type="NCBI Taxonomy" id="253824"/>
    <lineage>
        <taxon>Bacteria</taxon>
        <taxon>Bacillati</taxon>
        <taxon>Actinomycetota</taxon>
        <taxon>Actinomycetes</taxon>
        <taxon>Propionibacteriales</taxon>
        <taxon>Nocardioidaceae</taxon>
        <taxon>environmental samples</taxon>
    </lineage>
</organism>